<reference evidence="4" key="1">
    <citation type="journal article" date="2019" name="Int. J. Syst. Evol. Microbiol.">
        <title>The Global Catalogue of Microorganisms (GCM) 10K type strain sequencing project: providing services to taxonomists for standard genome sequencing and annotation.</title>
        <authorList>
            <consortium name="The Broad Institute Genomics Platform"/>
            <consortium name="The Broad Institute Genome Sequencing Center for Infectious Disease"/>
            <person name="Wu L."/>
            <person name="Ma J."/>
        </authorList>
    </citation>
    <scope>NUCLEOTIDE SEQUENCE [LARGE SCALE GENOMIC DNA]</scope>
    <source>
        <strain evidence="4">JCM 18303</strain>
    </source>
</reference>
<gene>
    <name evidence="3" type="ORF">GCM10023321_13100</name>
</gene>
<organism evidence="3 4">
    <name type="scientific">Pseudonocardia eucalypti</name>
    <dbReference type="NCBI Taxonomy" id="648755"/>
    <lineage>
        <taxon>Bacteria</taxon>
        <taxon>Bacillati</taxon>
        <taxon>Actinomycetota</taxon>
        <taxon>Actinomycetes</taxon>
        <taxon>Pseudonocardiales</taxon>
        <taxon>Pseudonocardiaceae</taxon>
        <taxon>Pseudonocardia</taxon>
    </lineage>
</organism>
<proteinExistence type="predicted"/>
<feature type="region of interest" description="Disordered" evidence="1">
    <location>
        <begin position="325"/>
        <end position="346"/>
    </location>
</feature>
<dbReference type="InterPro" id="IPR003115">
    <property type="entry name" value="ParB_N"/>
</dbReference>
<protein>
    <submittedName>
        <fullName evidence="3">ParB N-terminal domain-containing protein</fullName>
    </submittedName>
</protein>
<keyword evidence="4" id="KW-1185">Reference proteome</keyword>
<dbReference type="InterPro" id="IPR036086">
    <property type="entry name" value="ParB/Sulfiredoxin_sf"/>
</dbReference>
<feature type="compositionally biased region" description="Polar residues" evidence="1">
    <location>
        <begin position="329"/>
        <end position="346"/>
    </location>
</feature>
<sequence>MEDELITGSSELSPDLLGDKSGVETVPIGQLSVSVSPRTAGIDDAHVRMLAGVAGALPPIIVHRQTMRVVDGIHRLRAAVLRGQTEIDVQYFHGSDQDAFVLAVHANTTHGLPLTLRDRTAAAARILASRPLWSDRLVALAVGLSHQTVGEIRRCATGEDDQLHVRIGRDGRARPLNSANGRRLAEKLLMDDPTASLRQIARAAGISPGTVRDVRDRMNQGKDPVPANLRRVKGSSRESHGRREVERTGDVVPVVQVLRNDPCLRHTELGRVLLRLLDMSVALVRERDALIENVPAHLASLAAEGAYECAMAWQIFGEMLQGAGEQAGQHGTTEVPQQRQNDGAVP</sequence>
<dbReference type="SUPFAM" id="SSF110849">
    <property type="entry name" value="ParB/Sulfiredoxin"/>
    <property type="match status" value="1"/>
</dbReference>
<accession>A0ABP9PN81</accession>
<evidence type="ECO:0000259" key="2">
    <source>
        <dbReference type="SMART" id="SM00470"/>
    </source>
</evidence>
<evidence type="ECO:0000313" key="4">
    <source>
        <dbReference type="Proteomes" id="UP001428817"/>
    </source>
</evidence>
<feature type="domain" description="ParB-like N-terminal" evidence="2">
    <location>
        <begin position="24"/>
        <end position="108"/>
    </location>
</feature>
<dbReference type="Proteomes" id="UP001428817">
    <property type="component" value="Unassembled WGS sequence"/>
</dbReference>
<dbReference type="SMART" id="SM00470">
    <property type="entry name" value="ParB"/>
    <property type="match status" value="1"/>
</dbReference>
<name>A0ABP9PN81_9PSEU</name>
<dbReference type="RefSeq" id="WP_345702615.1">
    <property type="nucleotide sequence ID" value="NZ_BAABJP010000004.1"/>
</dbReference>
<dbReference type="EMBL" id="BAABJP010000004">
    <property type="protein sequence ID" value="GAA5149368.1"/>
    <property type="molecule type" value="Genomic_DNA"/>
</dbReference>
<comment type="caution">
    <text evidence="3">The sequence shown here is derived from an EMBL/GenBank/DDBJ whole genome shotgun (WGS) entry which is preliminary data.</text>
</comment>
<evidence type="ECO:0000256" key="1">
    <source>
        <dbReference type="SAM" id="MobiDB-lite"/>
    </source>
</evidence>
<evidence type="ECO:0000313" key="3">
    <source>
        <dbReference type="EMBL" id="GAA5149368.1"/>
    </source>
</evidence>
<dbReference type="Gene3D" id="3.90.1530.10">
    <property type="entry name" value="Conserved hypothetical protein from pyrococcus furiosus pfu- 392566-001, ParB domain"/>
    <property type="match status" value="1"/>
</dbReference>